<dbReference type="EnsemblMetazoa" id="AARA014665-RA">
    <property type="protein sequence ID" value="AARA014665-PA"/>
    <property type="gene ID" value="AARA014665"/>
</dbReference>
<reference evidence="1" key="1">
    <citation type="submission" date="2022-08" db="UniProtKB">
        <authorList>
            <consortium name="EnsemblMetazoa"/>
        </authorList>
    </citation>
    <scope>IDENTIFICATION</scope>
    <source>
        <strain evidence="1">Dongola</strain>
    </source>
</reference>
<dbReference type="EMBL" id="APCN01000128">
    <property type="status" value="NOT_ANNOTATED_CDS"/>
    <property type="molecule type" value="Genomic_DNA"/>
</dbReference>
<sequence>MQSPDRCRVFGMCNKSCHRSDRQCVLCSCLLLATRPLTFEFSCTASCSVELDRKSDDGVGKR</sequence>
<protein>
    <submittedName>
        <fullName evidence="1">Uncharacterized protein</fullName>
    </submittedName>
</protein>
<keyword evidence="2" id="KW-1185">Reference proteome</keyword>
<proteinExistence type="predicted"/>
<organism evidence="1 2">
    <name type="scientific">Anopheles arabiensis</name>
    <name type="common">Mosquito</name>
    <dbReference type="NCBI Taxonomy" id="7173"/>
    <lineage>
        <taxon>Eukaryota</taxon>
        <taxon>Metazoa</taxon>
        <taxon>Ecdysozoa</taxon>
        <taxon>Arthropoda</taxon>
        <taxon>Hexapoda</taxon>
        <taxon>Insecta</taxon>
        <taxon>Pterygota</taxon>
        <taxon>Neoptera</taxon>
        <taxon>Endopterygota</taxon>
        <taxon>Diptera</taxon>
        <taxon>Nematocera</taxon>
        <taxon>Culicoidea</taxon>
        <taxon>Culicidae</taxon>
        <taxon>Anophelinae</taxon>
        <taxon>Anopheles</taxon>
    </lineage>
</organism>
<evidence type="ECO:0000313" key="1">
    <source>
        <dbReference type="EnsemblMetazoa" id="AARA014665-PA"/>
    </source>
</evidence>
<accession>A0A182IGS5</accession>
<evidence type="ECO:0000313" key="2">
    <source>
        <dbReference type="Proteomes" id="UP000075840"/>
    </source>
</evidence>
<name>A0A182IGS5_ANOAR</name>
<dbReference type="Proteomes" id="UP000075840">
    <property type="component" value="Unassembled WGS sequence"/>
</dbReference>
<dbReference type="AlphaFoldDB" id="A0A182IGS5"/>
<dbReference type="VEuPathDB" id="VectorBase:AARA014665"/>